<keyword evidence="2" id="KW-1185">Reference proteome</keyword>
<accession>A0ABQ9HZM2</accession>
<organism evidence="1 2">
    <name type="scientific">Dryococelus australis</name>
    <dbReference type="NCBI Taxonomy" id="614101"/>
    <lineage>
        <taxon>Eukaryota</taxon>
        <taxon>Metazoa</taxon>
        <taxon>Ecdysozoa</taxon>
        <taxon>Arthropoda</taxon>
        <taxon>Hexapoda</taxon>
        <taxon>Insecta</taxon>
        <taxon>Pterygota</taxon>
        <taxon>Neoptera</taxon>
        <taxon>Polyneoptera</taxon>
        <taxon>Phasmatodea</taxon>
        <taxon>Verophasmatodea</taxon>
        <taxon>Anareolatae</taxon>
        <taxon>Phasmatidae</taxon>
        <taxon>Eurycanthinae</taxon>
        <taxon>Dryococelus</taxon>
    </lineage>
</organism>
<sequence>MEPETQVSAEHHMLPLSLHSCSGAMQKLLTEKTKIKIRAVKAKKKTVILTENTNLDKVIIFWLRFQGKVMFINVGKLLSNYDNEGDYKISYLRKSHKTENKYHFLQEPDVASINKMDIVMTLPSPQKVPGTKRRNSYLSFSIN</sequence>
<evidence type="ECO:0000313" key="2">
    <source>
        <dbReference type="Proteomes" id="UP001159363"/>
    </source>
</evidence>
<proteinExistence type="predicted"/>
<dbReference type="EMBL" id="JARBHB010000003">
    <property type="protein sequence ID" value="KAJ8889702.1"/>
    <property type="molecule type" value="Genomic_DNA"/>
</dbReference>
<protein>
    <submittedName>
        <fullName evidence="1">Uncharacterized protein</fullName>
    </submittedName>
</protein>
<gene>
    <name evidence="1" type="ORF">PR048_009203</name>
</gene>
<evidence type="ECO:0000313" key="1">
    <source>
        <dbReference type="EMBL" id="KAJ8889702.1"/>
    </source>
</evidence>
<dbReference type="Proteomes" id="UP001159363">
    <property type="component" value="Chromosome 3"/>
</dbReference>
<name>A0ABQ9HZM2_9NEOP</name>
<comment type="caution">
    <text evidence="1">The sequence shown here is derived from an EMBL/GenBank/DDBJ whole genome shotgun (WGS) entry which is preliminary data.</text>
</comment>
<reference evidence="1 2" key="1">
    <citation type="submission" date="2023-02" db="EMBL/GenBank/DDBJ databases">
        <title>LHISI_Scaffold_Assembly.</title>
        <authorList>
            <person name="Stuart O.P."/>
            <person name="Cleave R."/>
            <person name="Magrath M.J.L."/>
            <person name="Mikheyev A.S."/>
        </authorList>
    </citation>
    <scope>NUCLEOTIDE SEQUENCE [LARGE SCALE GENOMIC DNA]</scope>
    <source>
        <strain evidence="1">Daus_M_001</strain>
        <tissue evidence="1">Leg muscle</tissue>
    </source>
</reference>